<evidence type="ECO:0000313" key="1">
    <source>
        <dbReference type="EMBL" id="GAW09846.1"/>
    </source>
</evidence>
<name>A0A1Q3ERM5_LENED</name>
<comment type="caution">
    <text evidence="1">The sequence shown here is derived from an EMBL/GenBank/DDBJ whole genome shotgun (WGS) entry which is preliminary data.</text>
</comment>
<dbReference type="EMBL" id="BDGU01001344">
    <property type="protein sequence ID" value="GAW09846.1"/>
    <property type="molecule type" value="Genomic_DNA"/>
</dbReference>
<reference evidence="1 2" key="1">
    <citation type="submission" date="2016-08" db="EMBL/GenBank/DDBJ databases">
        <authorList>
            <consortium name="Lentinula edodes genome sequencing consortium"/>
            <person name="Sakamoto Y."/>
            <person name="Nakade K."/>
            <person name="Sato S."/>
            <person name="Yoshida Y."/>
            <person name="Miyazaki K."/>
            <person name="Natsume S."/>
            <person name="Konno N."/>
        </authorList>
    </citation>
    <scope>NUCLEOTIDE SEQUENCE [LARGE SCALE GENOMIC DNA]</scope>
    <source>
        <strain evidence="1 2">NBRC 111202</strain>
    </source>
</reference>
<protein>
    <submittedName>
        <fullName evidence="1">Uncharacterized protein</fullName>
    </submittedName>
</protein>
<reference evidence="1 2" key="2">
    <citation type="submission" date="2017-02" db="EMBL/GenBank/DDBJ databases">
        <title>A genome survey and senescence transcriptome analysis in Lentinula edodes.</title>
        <authorList>
            <person name="Sakamoto Y."/>
            <person name="Nakade K."/>
            <person name="Sato S."/>
            <person name="Yoshida Y."/>
            <person name="Miyazaki K."/>
            <person name="Natsume S."/>
            <person name="Konno N."/>
        </authorList>
    </citation>
    <scope>NUCLEOTIDE SEQUENCE [LARGE SCALE GENOMIC DNA]</scope>
    <source>
        <strain evidence="1 2">NBRC 111202</strain>
    </source>
</reference>
<gene>
    <name evidence="1" type="ORF">LENED_012046</name>
</gene>
<accession>A0A1Q3ERM5</accession>
<organism evidence="1 2">
    <name type="scientific">Lentinula edodes</name>
    <name type="common">Shiitake mushroom</name>
    <name type="synonym">Lentinus edodes</name>
    <dbReference type="NCBI Taxonomy" id="5353"/>
    <lineage>
        <taxon>Eukaryota</taxon>
        <taxon>Fungi</taxon>
        <taxon>Dikarya</taxon>
        <taxon>Basidiomycota</taxon>
        <taxon>Agaricomycotina</taxon>
        <taxon>Agaricomycetes</taxon>
        <taxon>Agaricomycetidae</taxon>
        <taxon>Agaricales</taxon>
        <taxon>Marasmiineae</taxon>
        <taxon>Omphalotaceae</taxon>
        <taxon>Lentinula</taxon>
    </lineage>
</organism>
<evidence type="ECO:0000313" key="2">
    <source>
        <dbReference type="Proteomes" id="UP000188533"/>
    </source>
</evidence>
<keyword evidence="2" id="KW-1185">Reference proteome</keyword>
<proteinExistence type="predicted"/>
<dbReference type="AlphaFoldDB" id="A0A1Q3ERM5"/>
<dbReference type="Proteomes" id="UP000188533">
    <property type="component" value="Unassembled WGS sequence"/>
</dbReference>
<sequence length="141" mass="16065">MNTAPHTIPDLITLDIRSQGNSLSVHVLLRIKLDTICHNTQRRCFVLFTSEYRFAGQIYFCACSSHSIALVKHCLTLSSTPSFKPQHHNSQTLDLISISPLLYSPLHRSSAFRCIHSLLSVFSRFSLRRSLPLPRPIHNIR</sequence>